<name>A0A369K017_HYPMA</name>
<organism evidence="2 3">
    <name type="scientific">Hypsizygus marmoreus</name>
    <name type="common">White beech mushroom</name>
    <name type="synonym">Agaricus marmoreus</name>
    <dbReference type="NCBI Taxonomy" id="39966"/>
    <lineage>
        <taxon>Eukaryota</taxon>
        <taxon>Fungi</taxon>
        <taxon>Dikarya</taxon>
        <taxon>Basidiomycota</taxon>
        <taxon>Agaricomycotina</taxon>
        <taxon>Agaricomycetes</taxon>
        <taxon>Agaricomycetidae</taxon>
        <taxon>Agaricales</taxon>
        <taxon>Tricholomatineae</taxon>
        <taxon>Lyophyllaceae</taxon>
        <taxon>Hypsizygus</taxon>
    </lineage>
</organism>
<accession>A0A369K017</accession>
<evidence type="ECO:0000313" key="2">
    <source>
        <dbReference type="EMBL" id="RDB27951.1"/>
    </source>
</evidence>
<dbReference type="OrthoDB" id="5569250at2759"/>
<dbReference type="InParanoid" id="A0A369K017"/>
<keyword evidence="3" id="KW-1185">Reference proteome</keyword>
<dbReference type="AlphaFoldDB" id="A0A369K017"/>
<proteinExistence type="predicted"/>
<protein>
    <recommendedName>
        <fullName evidence="1">Fungal-type protein kinase domain-containing protein</fullName>
    </recommendedName>
</protein>
<evidence type="ECO:0000259" key="1">
    <source>
        <dbReference type="Pfam" id="PF17667"/>
    </source>
</evidence>
<dbReference type="InterPro" id="IPR040976">
    <property type="entry name" value="Pkinase_fungal"/>
</dbReference>
<comment type="caution">
    <text evidence="2">The sequence shown here is derived from an EMBL/GenBank/DDBJ whole genome shotgun (WGS) entry which is preliminary data.</text>
</comment>
<dbReference type="EMBL" id="LUEZ02000013">
    <property type="protein sequence ID" value="RDB27951.1"/>
    <property type="molecule type" value="Genomic_DNA"/>
</dbReference>
<feature type="domain" description="Fungal-type protein kinase" evidence="1">
    <location>
        <begin position="7"/>
        <end position="101"/>
    </location>
</feature>
<dbReference type="Proteomes" id="UP000076154">
    <property type="component" value="Unassembled WGS sequence"/>
</dbReference>
<gene>
    <name evidence="2" type="ORF">Hypma_002292</name>
</gene>
<reference evidence="2" key="1">
    <citation type="submission" date="2018-04" db="EMBL/GenBank/DDBJ databases">
        <title>Whole genome sequencing of Hypsizygus marmoreus.</title>
        <authorList>
            <person name="Choi I.-G."/>
            <person name="Min B."/>
            <person name="Kim J.-G."/>
            <person name="Kim S."/>
            <person name="Oh Y.-L."/>
            <person name="Kong W.-S."/>
            <person name="Park H."/>
            <person name="Jeong J."/>
            <person name="Song E.-S."/>
        </authorList>
    </citation>
    <scope>NUCLEOTIDE SEQUENCE [LARGE SCALE GENOMIC DNA]</scope>
    <source>
        <strain evidence="2">51987-8</strain>
    </source>
</reference>
<evidence type="ECO:0000313" key="3">
    <source>
        <dbReference type="Proteomes" id="UP000076154"/>
    </source>
</evidence>
<dbReference type="Pfam" id="PF17667">
    <property type="entry name" value="Pkinase_fungal"/>
    <property type="match status" value="1"/>
</dbReference>
<sequence length="246" mass="28399">MLVGKAFVKAWLDCAKCHSLLWIHGMQRYGDASLLHMLYSPDEGCGFLMDYDLSISSTSVRDRKGTIPLMALELLHKKYWAGTFKRLYHHELEAFIWILPFVFLRYQDKIPQAEELVTKWMTSDYTQCHKEKCSFSTSDRLLEAGTLVQPDFQNEWNLVTFLITWILGEQERRGRAKLYGKPVVNPDMMYVWLEFTQQLRSVGSAFPLQLAYIGELVDELGLEKMLSVEVDDGVSGTLLALPRTYP</sequence>